<comment type="caution">
    <text evidence="2">The sequence shown here is derived from an EMBL/GenBank/DDBJ whole genome shotgun (WGS) entry which is preliminary data.</text>
</comment>
<keyword evidence="3" id="KW-1185">Reference proteome</keyword>
<evidence type="ECO:0000313" key="2">
    <source>
        <dbReference type="EMBL" id="RDX81490.1"/>
    </source>
</evidence>
<organism evidence="2 3">
    <name type="scientific">Mucuna pruriens</name>
    <name type="common">Velvet bean</name>
    <name type="synonym">Dolichos pruriens</name>
    <dbReference type="NCBI Taxonomy" id="157652"/>
    <lineage>
        <taxon>Eukaryota</taxon>
        <taxon>Viridiplantae</taxon>
        <taxon>Streptophyta</taxon>
        <taxon>Embryophyta</taxon>
        <taxon>Tracheophyta</taxon>
        <taxon>Spermatophyta</taxon>
        <taxon>Magnoliopsida</taxon>
        <taxon>eudicotyledons</taxon>
        <taxon>Gunneridae</taxon>
        <taxon>Pentapetalae</taxon>
        <taxon>rosids</taxon>
        <taxon>fabids</taxon>
        <taxon>Fabales</taxon>
        <taxon>Fabaceae</taxon>
        <taxon>Papilionoideae</taxon>
        <taxon>50 kb inversion clade</taxon>
        <taxon>NPAAA clade</taxon>
        <taxon>indigoferoid/millettioid clade</taxon>
        <taxon>Phaseoleae</taxon>
        <taxon>Mucuna</taxon>
    </lineage>
</organism>
<accession>A0A371FTM0</accession>
<evidence type="ECO:0000313" key="3">
    <source>
        <dbReference type="Proteomes" id="UP000257109"/>
    </source>
</evidence>
<reference evidence="2" key="1">
    <citation type="submission" date="2018-05" db="EMBL/GenBank/DDBJ databases">
        <title>Draft genome of Mucuna pruriens seed.</title>
        <authorList>
            <person name="Nnadi N.E."/>
            <person name="Vos R."/>
            <person name="Hasami M.H."/>
            <person name="Devisetty U.K."/>
            <person name="Aguiy J.C."/>
        </authorList>
    </citation>
    <scope>NUCLEOTIDE SEQUENCE [LARGE SCALE GENOMIC DNA]</scope>
    <source>
        <strain evidence="2">JCA_2017</strain>
    </source>
</reference>
<feature type="non-terminal residue" evidence="2">
    <location>
        <position position="1"/>
    </location>
</feature>
<protein>
    <submittedName>
        <fullName evidence="2">Uncharacterized protein</fullName>
    </submittedName>
</protein>
<dbReference type="AlphaFoldDB" id="A0A371FTM0"/>
<feature type="region of interest" description="Disordered" evidence="1">
    <location>
        <begin position="1"/>
        <end position="20"/>
    </location>
</feature>
<sequence>MDVDVDMHSVPRSSQQWGYKDGNRHQDMVFDVASLNHEQRFCPRCKIASELFAAITMLSLKSKHNMSQACFNDVMKFMKESSHLENDILLILGNK</sequence>
<proteinExistence type="predicted"/>
<evidence type="ECO:0000256" key="1">
    <source>
        <dbReference type="SAM" id="MobiDB-lite"/>
    </source>
</evidence>
<dbReference type="EMBL" id="QJKJ01007912">
    <property type="protein sequence ID" value="RDX81490.1"/>
    <property type="molecule type" value="Genomic_DNA"/>
</dbReference>
<name>A0A371FTM0_MUCPR</name>
<dbReference type="Proteomes" id="UP000257109">
    <property type="component" value="Unassembled WGS sequence"/>
</dbReference>
<gene>
    <name evidence="2" type="ORF">CR513_37830</name>
</gene>